<dbReference type="Proteomes" id="UP000299102">
    <property type="component" value="Unassembled WGS sequence"/>
</dbReference>
<name>A0A4C1WRF5_EUMVA</name>
<keyword evidence="2" id="KW-1185">Reference proteome</keyword>
<organism evidence="1 2">
    <name type="scientific">Eumeta variegata</name>
    <name type="common">Bagworm moth</name>
    <name type="synonym">Eumeta japonica</name>
    <dbReference type="NCBI Taxonomy" id="151549"/>
    <lineage>
        <taxon>Eukaryota</taxon>
        <taxon>Metazoa</taxon>
        <taxon>Ecdysozoa</taxon>
        <taxon>Arthropoda</taxon>
        <taxon>Hexapoda</taxon>
        <taxon>Insecta</taxon>
        <taxon>Pterygota</taxon>
        <taxon>Neoptera</taxon>
        <taxon>Endopterygota</taxon>
        <taxon>Lepidoptera</taxon>
        <taxon>Glossata</taxon>
        <taxon>Ditrysia</taxon>
        <taxon>Tineoidea</taxon>
        <taxon>Psychidae</taxon>
        <taxon>Oiketicinae</taxon>
        <taxon>Eumeta</taxon>
    </lineage>
</organism>
<reference evidence="1 2" key="1">
    <citation type="journal article" date="2019" name="Commun. Biol.">
        <title>The bagworm genome reveals a unique fibroin gene that provides high tensile strength.</title>
        <authorList>
            <person name="Kono N."/>
            <person name="Nakamura H."/>
            <person name="Ohtoshi R."/>
            <person name="Tomita M."/>
            <person name="Numata K."/>
            <person name="Arakawa K."/>
        </authorList>
    </citation>
    <scope>NUCLEOTIDE SEQUENCE [LARGE SCALE GENOMIC DNA]</scope>
</reference>
<protein>
    <submittedName>
        <fullName evidence="1">Uncharacterized protein</fullName>
    </submittedName>
</protein>
<proteinExistence type="predicted"/>
<evidence type="ECO:0000313" key="2">
    <source>
        <dbReference type="Proteomes" id="UP000299102"/>
    </source>
</evidence>
<sequence>MSSLLLFGLGSGLSGRRWRLRLPVRILSVQAGPRGAAAITHVKCQEADGAAGRRGAARAQYHQRAANKPLRRIYIGPCARCSSSFTDIYCDRWTPPPE</sequence>
<gene>
    <name evidence="1" type="ORF">EVAR_36851_1</name>
</gene>
<dbReference type="AlphaFoldDB" id="A0A4C1WRF5"/>
<dbReference type="EMBL" id="BGZK01000637">
    <property type="protein sequence ID" value="GBP53968.1"/>
    <property type="molecule type" value="Genomic_DNA"/>
</dbReference>
<accession>A0A4C1WRF5</accession>
<evidence type="ECO:0000313" key="1">
    <source>
        <dbReference type="EMBL" id="GBP53968.1"/>
    </source>
</evidence>
<comment type="caution">
    <text evidence="1">The sequence shown here is derived from an EMBL/GenBank/DDBJ whole genome shotgun (WGS) entry which is preliminary data.</text>
</comment>